<keyword evidence="6" id="KW-0479">Metal-binding</keyword>
<evidence type="ECO:0000256" key="10">
    <source>
        <dbReference type="PROSITE-ProRule" id="PRU00455"/>
    </source>
</evidence>
<dbReference type="GO" id="GO:0016567">
    <property type="term" value="P:protein ubiquitination"/>
    <property type="evidence" value="ECO:0007669"/>
    <property type="project" value="UniProtKB-UniPathway"/>
</dbReference>
<dbReference type="EMBL" id="OD565035">
    <property type="protein sequence ID" value="CAD7440624.1"/>
    <property type="molecule type" value="Genomic_DNA"/>
</dbReference>
<feature type="compositionally biased region" description="Low complexity" evidence="11">
    <location>
        <begin position="374"/>
        <end position="384"/>
    </location>
</feature>
<dbReference type="UniPathway" id="UPA00143"/>
<keyword evidence="7 10" id="KW-0863">Zinc-finger</keyword>
<accession>A0A7R9EUX8</accession>
<evidence type="ECO:0000256" key="11">
    <source>
        <dbReference type="SAM" id="MobiDB-lite"/>
    </source>
</evidence>
<evidence type="ECO:0000256" key="8">
    <source>
        <dbReference type="ARBA" id="ARBA00022786"/>
    </source>
</evidence>
<comment type="similarity">
    <text evidence="3">Belongs to the SINA (Seven in absentia) family.</text>
</comment>
<dbReference type="GO" id="GO:0061630">
    <property type="term" value="F:ubiquitin protein ligase activity"/>
    <property type="evidence" value="ECO:0007669"/>
    <property type="project" value="UniProtKB-EC"/>
</dbReference>
<feature type="region of interest" description="Disordered" evidence="11">
    <location>
        <begin position="24"/>
        <end position="46"/>
    </location>
</feature>
<evidence type="ECO:0000256" key="2">
    <source>
        <dbReference type="ARBA" id="ARBA00004906"/>
    </source>
</evidence>
<protein>
    <recommendedName>
        <fullName evidence="4">RING-type E3 ubiquitin transferase</fullName>
        <ecNumber evidence="4">2.3.2.27</ecNumber>
    </recommendedName>
</protein>
<keyword evidence="8" id="KW-0833">Ubl conjugation pathway</keyword>
<dbReference type="GO" id="GO:0005737">
    <property type="term" value="C:cytoplasm"/>
    <property type="evidence" value="ECO:0007669"/>
    <property type="project" value="TreeGrafter"/>
</dbReference>
<dbReference type="GO" id="GO:0031624">
    <property type="term" value="F:ubiquitin conjugating enzyme binding"/>
    <property type="evidence" value="ECO:0007669"/>
    <property type="project" value="TreeGrafter"/>
</dbReference>
<dbReference type="InterPro" id="IPR013010">
    <property type="entry name" value="Znf_SIAH"/>
</dbReference>
<dbReference type="GO" id="GO:0008270">
    <property type="term" value="F:zinc ion binding"/>
    <property type="evidence" value="ECO:0007669"/>
    <property type="project" value="UniProtKB-KW"/>
</dbReference>
<feature type="compositionally biased region" description="Gly residues" evidence="11">
    <location>
        <begin position="347"/>
        <end position="359"/>
    </location>
</feature>
<evidence type="ECO:0000259" key="13">
    <source>
        <dbReference type="PROSITE" id="PS51081"/>
    </source>
</evidence>
<dbReference type="AlphaFoldDB" id="A0A7R9EUX8"/>
<dbReference type="PROSITE" id="PS50089">
    <property type="entry name" value="ZF_RING_2"/>
    <property type="match status" value="1"/>
</dbReference>
<evidence type="ECO:0000256" key="9">
    <source>
        <dbReference type="ARBA" id="ARBA00022833"/>
    </source>
</evidence>
<dbReference type="EC" id="2.3.2.27" evidence="4"/>
<dbReference type="InterPro" id="IPR013083">
    <property type="entry name" value="Znf_RING/FYVE/PHD"/>
</dbReference>
<dbReference type="Pfam" id="PF21362">
    <property type="entry name" value="Sina_RING"/>
    <property type="match status" value="1"/>
</dbReference>
<dbReference type="SUPFAM" id="SSF49599">
    <property type="entry name" value="TRAF domain-like"/>
    <property type="match status" value="1"/>
</dbReference>
<dbReference type="InterPro" id="IPR049548">
    <property type="entry name" value="Sina-like_RING"/>
</dbReference>
<comment type="catalytic activity">
    <reaction evidence="1">
        <text>S-ubiquitinyl-[E2 ubiquitin-conjugating enzyme]-L-cysteine + [acceptor protein]-L-lysine = [E2 ubiquitin-conjugating enzyme]-L-cysteine + N(6)-ubiquitinyl-[acceptor protein]-L-lysine.</text>
        <dbReference type="EC" id="2.3.2.27"/>
    </reaction>
</comment>
<comment type="pathway">
    <text evidence="2">Protein modification; protein ubiquitination.</text>
</comment>
<dbReference type="SUPFAM" id="SSF57850">
    <property type="entry name" value="RING/U-box"/>
    <property type="match status" value="1"/>
</dbReference>
<dbReference type="PANTHER" id="PTHR45877">
    <property type="entry name" value="E3 UBIQUITIN-PROTEIN LIGASE SIAH2"/>
    <property type="match status" value="1"/>
</dbReference>
<name>A0A7R9EUX8_9NEOP</name>
<keyword evidence="9" id="KW-0862">Zinc</keyword>
<feature type="domain" description="RING-type" evidence="12">
    <location>
        <begin position="86"/>
        <end position="121"/>
    </location>
</feature>
<dbReference type="PANTHER" id="PTHR45877:SF2">
    <property type="entry name" value="E3 UBIQUITIN-PROTEIN LIGASE SINA-RELATED"/>
    <property type="match status" value="1"/>
</dbReference>
<evidence type="ECO:0000256" key="1">
    <source>
        <dbReference type="ARBA" id="ARBA00000900"/>
    </source>
</evidence>
<dbReference type="PROSITE" id="PS51081">
    <property type="entry name" value="ZF_SIAH"/>
    <property type="match status" value="1"/>
</dbReference>
<dbReference type="Gene3D" id="3.30.40.10">
    <property type="entry name" value="Zinc/RING finger domain, C3HC4 (zinc finger)"/>
    <property type="match status" value="2"/>
</dbReference>
<dbReference type="FunFam" id="3.30.40.10:FF:000041">
    <property type="entry name" value="E3 ubiquitin-protein ligase SINAT3"/>
    <property type="match status" value="1"/>
</dbReference>
<gene>
    <name evidence="14" type="ORF">TBIB3V08_LOCUS3121</name>
</gene>
<evidence type="ECO:0000256" key="5">
    <source>
        <dbReference type="ARBA" id="ARBA00022679"/>
    </source>
</evidence>
<sequence length="406" mass="44601">MFRYRRGGAYSLETLLPRSGWMERSHTEEAVARTEQTPTRPASDRMTCRDLPSCVPRENVRSVPEADDTTTDGGHLYQTLLSIFECPVCLEYIVPPLTGCENGHYVCDSCRPRVRCCPLCRGPIGESRNYRLEALAQELKYPCRNTERGCSQRLVAGKVNQHERSCNYRLYHCPLRHVTRCGWTGVKGKVCSHMSSSHECECGEGGVRRQMRGGRLGSVGGMRLVEYQEEMFLCTSFLSISLSRFIVIVQFIGAREVAGRFLYTVRFSTKDGKDILLRTATVTSLDLEETCLTGDYVGMDLQEFRGLVRPGNEGLGLVLKVDVLRCYNPLGRSLAQSYDVAGEPQGSCGGPQGSYGGLQGSSDGLRGSSGGRQGSYSGSQSSSGGLRGSSGGLRRYSGVPQESSRL</sequence>
<reference evidence="14" key="1">
    <citation type="submission" date="2020-11" db="EMBL/GenBank/DDBJ databases">
        <authorList>
            <person name="Tran Van P."/>
        </authorList>
    </citation>
    <scope>NUCLEOTIDE SEQUENCE</scope>
</reference>
<feature type="region of interest" description="Disordered" evidence="11">
    <location>
        <begin position="341"/>
        <end position="406"/>
    </location>
</feature>
<dbReference type="InterPro" id="IPR004162">
    <property type="entry name" value="SINA-like_animal"/>
</dbReference>
<evidence type="ECO:0000313" key="14">
    <source>
        <dbReference type="EMBL" id="CAD7440624.1"/>
    </source>
</evidence>
<evidence type="ECO:0000259" key="12">
    <source>
        <dbReference type="PROSITE" id="PS50089"/>
    </source>
</evidence>
<evidence type="ECO:0000256" key="3">
    <source>
        <dbReference type="ARBA" id="ARBA00009119"/>
    </source>
</evidence>
<evidence type="ECO:0000256" key="4">
    <source>
        <dbReference type="ARBA" id="ARBA00012483"/>
    </source>
</evidence>
<proteinExistence type="inferred from homology"/>
<dbReference type="GO" id="GO:0043161">
    <property type="term" value="P:proteasome-mediated ubiquitin-dependent protein catabolic process"/>
    <property type="evidence" value="ECO:0007669"/>
    <property type="project" value="TreeGrafter"/>
</dbReference>
<evidence type="ECO:0000256" key="6">
    <source>
        <dbReference type="ARBA" id="ARBA00022723"/>
    </source>
</evidence>
<feature type="domain" description="SIAH-type" evidence="13">
    <location>
        <begin position="138"/>
        <end position="199"/>
    </location>
</feature>
<evidence type="ECO:0000256" key="7">
    <source>
        <dbReference type="ARBA" id="ARBA00022771"/>
    </source>
</evidence>
<organism evidence="14">
    <name type="scientific">Timema bartmani</name>
    <dbReference type="NCBI Taxonomy" id="61472"/>
    <lineage>
        <taxon>Eukaryota</taxon>
        <taxon>Metazoa</taxon>
        <taxon>Ecdysozoa</taxon>
        <taxon>Arthropoda</taxon>
        <taxon>Hexapoda</taxon>
        <taxon>Insecta</taxon>
        <taxon>Pterygota</taxon>
        <taxon>Neoptera</taxon>
        <taxon>Polyneoptera</taxon>
        <taxon>Phasmatodea</taxon>
        <taxon>Timematodea</taxon>
        <taxon>Timematoidea</taxon>
        <taxon>Timematidae</taxon>
        <taxon>Timema</taxon>
    </lineage>
</organism>
<dbReference type="InterPro" id="IPR001841">
    <property type="entry name" value="Znf_RING"/>
</dbReference>
<keyword evidence="5" id="KW-0808">Transferase</keyword>
<dbReference type="Pfam" id="PF21361">
    <property type="entry name" value="Sina_ZnF"/>
    <property type="match status" value="1"/>
</dbReference>